<name>A0ABP5UZT1_9ACTN</name>
<sequence>MSYGRSTLLRVGGIDWGDAPTRLGAVFAALAAAAAAWTLKSQREQIDEQRDFIRQQSLNLELERAELRAAAEDRKAAQARQIEPPTAHFMGPRPRRRTGRSRETTEELPEKGYLATNVRNTINAPIRAVQVYFGDLAAEPRARVSDTRTGATEGEEETPVRLIGVDKAYRYTSSLMTEREARIKPVSIRFTDDDGVRWVLHGTGKLEEVGEDQPGE</sequence>
<keyword evidence="3" id="KW-1185">Reference proteome</keyword>
<reference evidence="3" key="1">
    <citation type="journal article" date="2019" name="Int. J. Syst. Evol. Microbiol.">
        <title>The Global Catalogue of Microorganisms (GCM) 10K type strain sequencing project: providing services to taxonomists for standard genome sequencing and annotation.</title>
        <authorList>
            <consortium name="The Broad Institute Genomics Platform"/>
            <consortium name="The Broad Institute Genome Sequencing Center for Infectious Disease"/>
            <person name="Wu L."/>
            <person name="Ma J."/>
        </authorList>
    </citation>
    <scope>NUCLEOTIDE SEQUENCE [LARGE SCALE GENOMIC DNA]</scope>
    <source>
        <strain evidence="3">JCM 6921</strain>
    </source>
</reference>
<evidence type="ECO:0000313" key="2">
    <source>
        <dbReference type="EMBL" id="GAA2389049.1"/>
    </source>
</evidence>
<comment type="caution">
    <text evidence="2">The sequence shown here is derived from an EMBL/GenBank/DDBJ whole genome shotgun (WGS) entry which is preliminary data.</text>
</comment>
<dbReference type="EMBL" id="BAAATJ010000003">
    <property type="protein sequence ID" value="GAA2389049.1"/>
    <property type="molecule type" value="Genomic_DNA"/>
</dbReference>
<feature type="region of interest" description="Disordered" evidence="1">
    <location>
        <begin position="76"/>
        <end position="108"/>
    </location>
</feature>
<evidence type="ECO:0000256" key="1">
    <source>
        <dbReference type="SAM" id="MobiDB-lite"/>
    </source>
</evidence>
<evidence type="ECO:0000313" key="3">
    <source>
        <dbReference type="Proteomes" id="UP001500058"/>
    </source>
</evidence>
<organism evidence="2 3">
    <name type="scientific">Streptomyces glaucosporus</name>
    <dbReference type="NCBI Taxonomy" id="284044"/>
    <lineage>
        <taxon>Bacteria</taxon>
        <taxon>Bacillati</taxon>
        <taxon>Actinomycetota</taxon>
        <taxon>Actinomycetes</taxon>
        <taxon>Kitasatosporales</taxon>
        <taxon>Streptomycetaceae</taxon>
        <taxon>Streptomyces</taxon>
    </lineage>
</organism>
<evidence type="ECO:0008006" key="4">
    <source>
        <dbReference type="Google" id="ProtNLM"/>
    </source>
</evidence>
<proteinExistence type="predicted"/>
<dbReference type="Proteomes" id="UP001500058">
    <property type="component" value="Unassembled WGS sequence"/>
</dbReference>
<accession>A0ABP5UZT1</accession>
<gene>
    <name evidence="2" type="ORF">GCM10010420_10690</name>
</gene>
<protein>
    <recommendedName>
        <fullName evidence="4">Secreted protein</fullName>
    </recommendedName>
</protein>